<gene>
    <name evidence="2" type="ORF">TSPI_07707</name>
</gene>
<evidence type="ECO:0000256" key="1">
    <source>
        <dbReference type="SAM" id="MobiDB-lite"/>
    </source>
</evidence>
<organism evidence="2 3">
    <name type="scientific">Trichinella spiralis</name>
    <name type="common">Trichina worm</name>
    <dbReference type="NCBI Taxonomy" id="6334"/>
    <lineage>
        <taxon>Eukaryota</taxon>
        <taxon>Metazoa</taxon>
        <taxon>Ecdysozoa</taxon>
        <taxon>Nematoda</taxon>
        <taxon>Enoplea</taxon>
        <taxon>Dorylaimia</taxon>
        <taxon>Trichinellida</taxon>
        <taxon>Trichinellidae</taxon>
        <taxon>Trichinella</taxon>
    </lineage>
</organism>
<reference evidence="2 3" key="1">
    <citation type="submission" date="2024-07" db="EMBL/GenBank/DDBJ databases">
        <title>Enhanced genomic and transcriptomic resources for Trichinella pseudospiralis and T. spiralis underpin the discovery of pronounced molecular differences between stages and species.</title>
        <authorList>
            <person name="Pasi K.K."/>
            <person name="La Rosa G."/>
            <person name="Gomez-Morales M.A."/>
            <person name="Tosini F."/>
            <person name="Sumanam S."/>
            <person name="Young N.D."/>
            <person name="Chang B.C."/>
            <person name="Robin G.B."/>
        </authorList>
    </citation>
    <scope>NUCLEOTIDE SEQUENCE [LARGE SCALE GENOMIC DNA]</scope>
    <source>
        <strain evidence="2">ISS534</strain>
    </source>
</reference>
<evidence type="ECO:0000313" key="3">
    <source>
        <dbReference type="Proteomes" id="UP001558632"/>
    </source>
</evidence>
<dbReference type="EMBL" id="JBEUSY010000263">
    <property type="protein sequence ID" value="KAL1239898.1"/>
    <property type="molecule type" value="Genomic_DNA"/>
</dbReference>
<comment type="caution">
    <text evidence="2">The sequence shown here is derived from an EMBL/GenBank/DDBJ whole genome shotgun (WGS) entry which is preliminary data.</text>
</comment>
<accession>A0ABR3KJ29</accession>
<dbReference type="Proteomes" id="UP001558632">
    <property type="component" value="Unassembled WGS sequence"/>
</dbReference>
<evidence type="ECO:0000313" key="2">
    <source>
        <dbReference type="EMBL" id="KAL1239898.1"/>
    </source>
</evidence>
<proteinExistence type="predicted"/>
<keyword evidence="3" id="KW-1185">Reference proteome</keyword>
<sequence length="75" mass="8600">MISKEGIHYCSDKADRNKQALTSSDLQIIFIETIRKALRWRGEYGEESVGGEENMERSVYGEESVGGEENMERRV</sequence>
<protein>
    <submittedName>
        <fullName evidence="2">Uncharacterized protein</fullName>
    </submittedName>
</protein>
<name>A0ABR3KJ29_TRISP</name>
<feature type="region of interest" description="Disordered" evidence="1">
    <location>
        <begin position="45"/>
        <end position="75"/>
    </location>
</feature>